<dbReference type="EMBL" id="JACCAC010000001">
    <property type="protein sequence ID" value="NYG55188.1"/>
    <property type="molecule type" value="Genomic_DNA"/>
</dbReference>
<keyword evidence="11" id="KW-1185">Reference proteome</keyword>
<feature type="transmembrane region" description="Helical" evidence="8">
    <location>
        <begin position="78"/>
        <end position="99"/>
    </location>
</feature>
<accession>A0A7Y9RUL8</accession>
<evidence type="ECO:0000256" key="8">
    <source>
        <dbReference type="SAM" id="Phobius"/>
    </source>
</evidence>
<feature type="transmembrane region" description="Helical" evidence="8">
    <location>
        <begin position="119"/>
        <end position="146"/>
    </location>
</feature>
<evidence type="ECO:0000313" key="11">
    <source>
        <dbReference type="Proteomes" id="UP000544110"/>
    </source>
</evidence>
<dbReference type="Pfam" id="PF01061">
    <property type="entry name" value="ABC2_membrane"/>
    <property type="match status" value="1"/>
</dbReference>
<evidence type="ECO:0000256" key="6">
    <source>
        <dbReference type="ARBA" id="ARBA00022989"/>
    </source>
</evidence>
<organism evidence="10 11">
    <name type="scientific">Nocardioides perillae</name>
    <dbReference type="NCBI Taxonomy" id="1119534"/>
    <lineage>
        <taxon>Bacteria</taxon>
        <taxon>Bacillati</taxon>
        <taxon>Actinomycetota</taxon>
        <taxon>Actinomycetes</taxon>
        <taxon>Propionibacteriales</taxon>
        <taxon>Nocardioidaceae</taxon>
        <taxon>Nocardioides</taxon>
    </lineage>
</organism>
<gene>
    <name evidence="10" type="ORF">BJ989_001492</name>
</gene>
<keyword evidence="3" id="KW-0813">Transport</keyword>
<evidence type="ECO:0000256" key="7">
    <source>
        <dbReference type="ARBA" id="ARBA00023136"/>
    </source>
</evidence>
<dbReference type="PANTHER" id="PTHR30413:SF8">
    <property type="entry name" value="TRANSPORT PERMEASE PROTEIN"/>
    <property type="match status" value="1"/>
</dbReference>
<dbReference type="Proteomes" id="UP000544110">
    <property type="component" value="Unassembled WGS sequence"/>
</dbReference>
<evidence type="ECO:0000313" key="10">
    <source>
        <dbReference type="EMBL" id="NYG55188.1"/>
    </source>
</evidence>
<comment type="subcellular location">
    <subcellularLocation>
        <location evidence="1">Cell inner membrane</location>
        <topology evidence="1">Multi-pass membrane protein</topology>
    </subcellularLocation>
</comment>
<feature type="transmembrane region" description="Helical" evidence="8">
    <location>
        <begin position="153"/>
        <end position="176"/>
    </location>
</feature>
<keyword evidence="4" id="KW-1003">Cell membrane</keyword>
<evidence type="ECO:0000256" key="1">
    <source>
        <dbReference type="ARBA" id="ARBA00004429"/>
    </source>
</evidence>
<dbReference type="InterPro" id="IPR013525">
    <property type="entry name" value="ABC2_TM"/>
</dbReference>
<feature type="domain" description="ABC-2 type transporter transmembrane" evidence="9">
    <location>
        <begin position="27"/>
        <end position="227"/>
    </location>
</feature>
<feature type="transmembrane region" description="Helical" evidence="8">
    <location>
        <begin position="51"/>
        <end position="69"/>
    </location>
</feature>
<evidence type="ECO:0000256" key="5">
    <source>
        <dbReference type="ARBA" id="ARBA00022692"/>
    </source>
</evidence>
<name>A0A7Y9RUL8_9ACTN</name>
<dbReference type="GO" id="GO:0005886">
    <property type="term" value="C:plasma membrane"/>
    <property type="evidence" value="ECO:0007669"/>
    <property type="project" value="UniProtKB-SubCell"/>
</dbReference>
<dbReference type="PANTHER" id="PTHR30413">
    <property type="entry name" value="INNER MEMBRANE TRANSPORT PERMEASE"/>
    <property type="match status" value="1"/>
</dbReference>
<dbReference type="RefSeq" id="WP_179517678.1">
    <property type="nucleotide sequence ID" value="NZ_JACCAC010000001.1"/>
</dbReference>
<evidence type="ECO:0000256" key="4">
    <source>
        <dbReference type="ARBA" id="ARBA00022475"/>
    </source>
</evidence>
<comment type="similarity">
    <text evidence="2">Belongs to the ABC-2 integral membrane protein family.</text>
</comment>
<protein>
    <submittedName>
        <fullName evidence="10">ABC-2 type transport system permease protein</fullName>
    </submittedName>
</protein>
<reference evidence="10 11" key="1">
    <citation type="submission" date="2020-07" db="EMBL/GenBank/DDBJ databases">
        <title>Sequencing the genomes of 1000 actinobacteria strains.</title>
        <authorList>
            <person name="Klenk H.-P."/>
        </authorList>
    </citation>
    <scope>NUCLEOTIDE SEQUENCE [LARGE SCALE GENOMIC DNA]</scope>
    <source>
        <strain evidence="10 11">DSM 24552</strain>
    </source>
</reference>
<evidence type="ECO:0000256" key="3">
    <source>
        <dbReference type="ARBA" id="ARBA00022448"/>
    </source>
</evidence>
<keyword evidence="6 8" id="KW-1133">Transmembrane helix</keyword>
<feature type="transmembrane region" description="Helical" evidence="8">
    <location>
        <begin position="257"/>
        <end position="279"/>
    </location>
</feature>
<dbReference type="GO" id="GO:0015920">
    <property type="term" value="P:lipopolysaccharide transport"/>
    <property type="evidence" value="ECO:0007669"/>
    <property type="project" value="TreeGrafter"/>
</dbReference>
<sequence>MAEAALPPLSPPAATSGLLEVVRRRYLLRLLVRRAIDSRYQGTALGWTWSYLQPFVRFCMFYFLFQVFIGRGSGVENFAIHLFSGMVLVHFFTETFNGGTKSLVSNRGLIVKLPMPRELFPVSSMLVALWHTGPMLVILTVASALAGWRPDPVGLLAGLMGFALIGVLGLALSLFFSVANVFFRDFGKVVQTLTQFTTFSVPMIYPFTFVEQRFGAAAEYYLLNPVAEAVLLIQRCFWTGTNSDPSTAVDVHLPDDLFARGGIMLGVSALLLLLAQLWFMRYEKQVPERL</sequence>
<dbReference type="AlphaFoldDB" id="A0A7Y9RUL8"/>
<keyword evidence="7 8" id="KW-0472">Membrane</keyword>
<dbReference type="GO" id="GO:0140359">
    <property type="term" value="F:ABC-type transporter activity"/>
    <property type="evidence" value="ECO:0007669"/>
    <property type="project" value="InterPro"/>
</dbReference>
<proteinExistence type="inferred from homology"/>
<evidence type="ECO:0000256" key="2">
    <source>
        <dbReference type="ARBA" id="ARBA00007783"/>
    </source>
</evidence>
<comment type="caution">
    <text evidence="10">The sequence shown here is derived from an EMBL/GenBank/DDBJ whole genome shotgun (WGS) entry which is preliminary data.</text>
</comment>
<evidence type="ECO:0000259" key="9">
    <source>
        <dbReference type="Pfam" id="PF01061"/>
    </source>
</evidence>
<keyword evidence="5 8" id="KW-0812">Transmembrane</keyword>